<keyword evidence="4" id="KW-0378">Hydrolase</keyword>
<feature type="transmembrane region" description="Helical" evidence="7">
    <location>
        <begin position="67"/>
        <end position="85"/>
    </location>
</feature>
<evidence type="ECO:0000313" key="9">
    <source>
        <dbReference type="EMBL" id="OXM17245.1"/>
    </source>
</evidence>
<evidence type="ECO:0000256" key="7">
    <source>
        <dbReference type="SAM" id="Phobius"/>
    </source>
</evidence>
<dbReference type="EMBL" id="NMUQ01000001">
    <property type="protein sequence ID" value="OXM17245.1"/>
    <property type="molecule type" value="Genomic_DNA"/>
</dbReference>
<dbReference type="GO" id="GO:0005886">
    <property type="term" value="C:plasma membrane"/>
    <property type="evidence" value="ECO:0007669"/>
    <property type="project" value="UniProtKB-SubCell"/>
</dbReference>
<dbReference type="InterPro" id="IPR000326">
    <property type="entry name" value="PAP2/HPO"/>
</dbReference>
<dbReference type="CDD" id="cd01610">
    <property type="entry name" value="PAP2_like"/>
    <property type="match status" value="1"/>
</dbReference>
<evidence type="ECO:0000256" key="4">
    <source>
        <dbReference type="ARBA" id="ARBA00022801"/>
    </source>
</evidence>
<dbReference type="OrthoDB" id="9789113at2"/>
<keyword evidence="10" id="KW-1185">Reference proteome</keyword>
<keyword evidence="5 7" id="KW-1133">Transmembrane helix</keyword>
<dbReference type="Gene3D" id="1.20.144.10">
    <property type="entry name" value="Phosphatidic acid phosphatase type 2/haloperoxidase"/>
    <property type="match status" value="1"/>
</dbReference>
<dbReference type="Pfam" id="PF01569">
    <property type="entry name" value="PAP2"/>
    <property type="match status" value="1"/>
</dbReference>
<accession>A0A229P5R2</accession>
<dbReference type="PANTHER" id="PTHR14969">
    <property type="entry name" value="SPHINGOSINE-1-PHOSPHATE PHOSPHOHYDROLASE"/>
    <property type="match status" value="1"/>
</dbReference>
<name>A0A229P5R2_9BACL</name>
<evidence type="ECO:0000259" key="8">
    <source>
        <dbReference type="SMART" id="SM00014"/>
    </source>
</evidence>
<dbReference type="Proteomes" id="UP000215145">
    <property type="component" value="Unassembled WGS sequence"/>
</dbReference>
<protein>
    <submittedName>
        <fullName evidence="9">Phosphatase PAP2 family protein</fullName>
    </submittedName>
</protein>
<dbReference type="GO" id="GO:0016787">
    <property type="term" value="F:hydrolase activity"/>
    <property type="evidence" value="ECO:0007669"/>
    <property type="project" value="UniProtKB-KW"/>
</dbReference>
<dbReference type="SMART" id="SM00014">
    <property type="entry name" value="acidPPc"/>
    <property type="match status" value="1"/>
</dbReference>
<evidence type="ECO:0000256" key="5">
    <source>
        <dbReference type="ARBA" id="ARBA00022989"/>
    </source>
</evidence>
<comment type="subcellular location">
    <subcellularLocation>
        <location evidence="1">Cell membrane</location>
        <topology evidence="1">Multi-pass membrane protein</topology>
    </subcellularLocation>
</comment>
<evidence type="ECO:0000313" key="10">
    <source>
        <dbReference type="Proteomes" id="UP000215145"/>
    </source>
</evidence>
<gene>
    <name evidence="9" type="ORF">CGZ75_11735</name>
</gene>
<dbReference type="SUPFAM" id="SSF48317">
    <property type="entry name" value="Acid phosphatase/Vanadium-dependent haloperoxidase"/>
    <property type="match status" value="1"/>
</dbReference>
<evidence type="ECO:0000256" key="3">
    <source>
        <dbReference type="ARBA" id="ARBA00022692"/>
    </source>
</evidence>
<feature type="domain" description="Phosphatidic acid phosphatase type 2/haloperoxidase" evidence="8">
    <location>
        <begin position="66"/>
        <end position="184"/>
    </location>
</feature>
<dbReference type="AlphaFoldDB" id="A0A229P5R2"/>
<evidence type="ECO:0000256" key="1">
    <source>
        <dbReference type="ARBA" id="ARBA00004651"/>
    </source>
</evidence>
<dbReference type="InterPro" id="IPR036938">
    <property type="entry name" value="PAP2/HPO_sf"/>
</dbReference>
<sequence length="189" mass="20497">MSAIIGWLRMKERRLLLWLNRGPVNARLHDLFGRWLSTVTHMGGATFTLSTSILLIFLSAGPWKITVGWQSLVAVVISHIPVMIVKRTLKRLRPYQALKGVRTGKSPLADSSFPSGHTTAIFAWIVPLVYTVAIHLPALLPPTLLLAVVIAGSVGWSRMYLGLHYPSDVAAGALLGTATALLSISLIGN</sequence>
<keyword evidence="2" id="KW-1003">Cell membrane</keyword>
<evidence type="ECO:0000256" key="6">
    <source>
        <dbReference type="ARBA" id="ARBA00023136"/>
    </source>
</evidence>
<keyword evidence="3 7" id="KW-0812">Transmembrane</keyword>
<feature type="transmembrane region" description="Helical" evidence="7">
    <location>
        <begin position="139"/>
        <end position="157"/>
    </location>
</feature>
<dbReference type="RefSeq" id="WP_089524320.1">
    <property type="nucleotide sequence ID" value="NZ_NMUQ01000001.1"/>
</dbReference>
<dbReference type="PANTHER" id="PTHR14969:SF62">
    <property type="entry name" value="DECAPRENYLPHOSPHORYL-5-PHOSPHORIBOSE PHOSPHATASE RV3807C-RELATED"/>
    <property type="match status" value="1"/>
</dbReference>
<feature type="transmembrane region" description="Helical" evidence="7">
    <location>
        <begin position="35"/>
        <end position="61"/>
    </location>
</feature>
<keyword evidence="6 7" id="KW-0472">Membrane</keyword>
<feature type="transmembrane region" description="Helical" evidence="7">
    <location>
        <begin position="169"/>
        <end position="188"/>
    </location>
</feature>
<reference evidence="9 10" key="1">
    <citation type="submission" date="2017-07" db="EMBL/GenBank/DDBJ databases">
        <title>Paenibacillus herberti R33 genome sequencing and assembly.</title>
        <authorList>
            <person name="Su W."/>
        </authorList>
    </citation>
    <scope>NUCLEOTIDE SEQUENCE [LARGE SCALE GENOMIC DNA]</scope>
    <source>
        <strain evidence="9 10">R33</strain>
    </source>
</reference>
<organism evidence="9 10">
    <name type="scientific">Paenibacillus herberti</name>
    <dbReference type="NCBI Taxonomy" id="1619309"/>
    <lineage>
        <taxon>Bacteria</taxon>
        <taxon>Bacillati</taxon>
        <taxon>Bacillota</taxon>
        <taxon>Bacilli</taxon>
        <taxon>Bacillales</taxon>
        <taxon>Paenibacillaceae</taxon>
        <taxon>Paenibacillus</taxon>
    </lineage>
</organism>
<comment type="caution">
    <text evidence="9">The sequence shown here is derived from an EMBL/GenBank/DDBJ whole genome shotgun (WGS) entry which is preliminary data.</text>
</comment>
<evidence type="ECO:0000256" key="2">
    <source>
        <dbReference type="ARBA" id="ARBA00022475"/>
    </source>
</evidence>
<proteinExistence type="predicted"/>